<name>A0A4Q7WK80_9ACTN</name>
<feature type="transmembrane region" description="Helical" evidence="1">
    <location>
        <begin position="172"/>
        <end position="195"/>
    </location>
</feature>
<gene>
    <name evidence="2" type="ORF">EV645_6832</name>
</gene>
<accession>A0A4Q7WK80</accession>
<keyword evidence="1" id="KW-1133">Transmembrane helix</keyword>
<keyword evidence="3" id="KW-1185">Reference proteome</keyword>
<proteinExistence type="predicted"/>
<feature type="transmembrane region" description="Helical" evidence="1">
    <location>
        <begin position="141"/>
        <end position="160"/>
    </location>
</feature>
<keyword evidence="1" id="KW-0472">Membrane</keyword>
<feature type="transmembrane region" description="Helical" evidence="1">
    <location>
        <begin position="95"/>
        <end position="121"/>
    </location>
</feature>
<evidence type="ECO:0000256" key="1">
    <source>
        <dbReference type="SAM" id="Phobius"/>
    </source>
</evidence>
<dbReference type="RefSeq" id="WP_130448137.1">
    <property type="nucleotide sequence ID" value="NZ_SHKR01000016.1"/>
</dbReference>
<keyword evidence="1" id="KW-0812">Transmembrane</keyword>
<dbReference type="OrthoDB" id="3826561at2"/>
<dbReference type="EMBL" id="SHKR01000016">
    <property type="protein sequence ID" value="RZU10370.1"/>
    <property type="molecule type" value="Genomic_DNA"/>
</dbReference>
<feature type="transmembrane region" description="Helical" evidence="1">
    <location>
        <begin position="20"/>
        <end position="43"/>
    </location>
</feature>
<comment type="caution">
    <text evidence="2">The sequence shown here is derived from an EMBL/GenBank/DDBJ whole genome shotgun (WGS) entry which is preliminary data.</text>
</comment>
<sequence>MSPTEQAPRAHAAWRWSNGVVITLGALGLLPLVFPGLALWYSLPHVDPRDADQGADPVDIHSARYLLFALLLILLANGLPRAARWSARGSVGGAVLQGVCGVAVGFWTYAGTAFGAGAYFTGSDDACTYPNCWPVHTEEKLSFLAGTLTGVAMIVMALLVNRIPWVIRTTVPLVVCVAGVLIHHWLWVTYLVPIFEAPPG</sequence>
<evidence type="ECO:0000313" key="3">
    <source>
        <dbReference type="Proteomes" id="UP000292027"/>
    </source>
</evidence>
<feature type="transmembrane region" description="Helical" evidence="1">
    <location>
        <begin position="63"/>
        <end position="83"/>
    </location>
</feature>
<dbReference type="AlphaFoldDB" id="A0A4Q7WK80"/>
<reference evidence="2 3" key="1">
    <citation type="journal article" date="2015" name="Stand. Genomic Sci.">
        <title>Genomic Encyclopedia of Bacterial and Archaeal Type Strains, Phase III: the genomes of soil and plant-associated and newly described type strains.</title>
        <authorList>
            <person name="Whitman W.B."/>
            <person name="Woyke T."/>
            <person name="Klenk H.P."/>
            <person name="Zhou Y."/>
            <person name="Lilburn T.G."/>
            <person name="Beck B.J."/>
            <person name="De Vos P."/>
            <person name="Vandamme P."/>
            <person name="Eisen J.A."/>
            <person name="Garrity G."/>
            <person name="Hugenholtz P."/>
            <person name="Kyrpides N.C."/>
        </authorList>
    </citation>
    <scope>NUCLEOTIDE SEQUENCE [LARGE SCALE GENOMIC DNA]</scope>
    <source>
        <strain evidence="2 3">VKM Ac-2540</strain>
    </source>
</reference>
<organism evidence="2 3">
    <name type="scientific">Kribbella rubisoli</name>
    <dbReference type="NCBI Taxonomy" id="3075929"/>
    <lineage>
        <taxon>Bacteria</taxon>
        <taxon>Bacillati</taxon>
        <taxon>Actinomycetota</taxon>
        <taxon>Actinomycetes</taxon>
        <taxon>Propionibacteriales</taxon>
        <taxon>Kribbellaceae</taxon>
        <taxon>Kribbella</taxon>
    </lineage>
</organism>
<evidence type="ECO:0000313" key="2">
    <source>
        <dbReference type="EMBL" id="RZU10370.1"/>
    </source>
</evidence>
<protein>
    <submittedName>
        <fullName evidence="2">Uncharacterized protein</fullName>
    </submittedName>
</protein>
<dbReference type="Proteomes" id="UP000292027">
    <property type="component" value="Unassembled WGS sequence"/>
</dbReference>